<dbReference type="AlphaFoldDB" id="A0A5B8NT76"/>
<evidence type="ECO:0000256" key="5">
    <source>
        <dbReference type="RuleBase" id="RU361157"/>
    </source>
</evidence>
<keyword evidence="4 5" id="KW-0472">Membrane</keyword>
<feature type="transmembrane region" description="Helical" evidence="5">
    <location>
        <begin position="65"/>
        <end position="82"/>
    </location>
</feature>
<organism evidence="7 8">
    <name type="scientific">Euhalothece natronophila Z-M001</name>
    <dbReference type="NCBI Taxonomy" id="522448"/>
    <lineage>
        <taxon>Bacteria</taxon>
        <taxon>Bacillati</taxon>
        <taxon>Cyanobacteriota</taxon>
        <taxon>Cyanophyceae</taxon>
        <taxon>Oscillatoriophycideae</taxon>
        <taxon>Chroococcales</taxon>
        <taxon>Halothecacae</taxon>
        <taxon>Halothece cluster</taxon>
        <taxon>Euhalothece</taxon>
    </lineage>
</organism>
<evidence type="ECO:0000256" key="4">
    <source>
        <dbReference type="ARBA" id="ARBA00023136"/>
    </source>
</evidence>
<feature type="transmembrane region" description="Helical" evidence="5">
    <location>
        <begin position="230"/>
        <end position="251"/>
    </location>
</feature>
<dbReference type="InterPro" id="IPR051784">
    <property type="entry name" value="Nod_factor_ABC_transporter"/>
</dbReference>
<dbReference type="PRINTS" id="PR00164">
    <property type="entry name" value="ABC2TRNSPORT"/>
</dbReference>
<dbReference type="PROSITE" id="PS51012">
    <property type="entry name" value="ABC_TM2"/>
    <property type="match status" value="1"/>
</dbReference>
<evidence type="ECO:0000256" key="3">
    <source>
        <dbReference type="ARBA" id="ARBA00022989"/>
    </source>
</evidence>
<dbReference type="Proteomes" id="UP000318453">
    <property type="component" value="Chromosome"/>
</dbReference>
<keyword evidence="5" id="KW-1003">Cell membrane</keyword>
<evidence type="ECO:0000259" key="6">
    <source>
        <dbReference type="PROSITE" id="PS51012"/>
    </source>
</evidence>
<evidence type="ECO:0000313" key="7">
    <source>
        <dbReference type="EMBL" id="QDZ41535.1"/>
    </source>
</evidence>
<dbReference type="InterPro" id="IPR000412">
    <property type="entry name" value="ABC_2_transport"/>
</dbReference>
<proteinExistence type="inferred from homology"/>
<comment type="similarity">
    <text evidence="5">Belongs to the ABC-2 integral membrane protein family.</text>
</comment>
<dbReference type="GO" id="GO:0140359">
    <property type="term" value="F:ABC-type transporter activity"/>
    <property type="evidence" value="ECO:0007669"/>
    <property type="project" value="InterPro"/>
</dbReference>
<accession>A0A5B8NT76</accession>
<comment type="subcellular location">
    <subcellularLocation>
        <location evidence="5">Cell membrane</location>
        <topology evidence="5">Multi-pass membrane protein</topology>
    </subcellularLocation>
    <subcellularLocation>
        <location evidence="1">Membrane</location>
        <topology evidence="1">Multi-pass membrane protein</topology>
    </subcellularLocation>
</comment>
<dbReference type="InterPro" id="IPR047817">
    <property type="entry name" value="ABC2_TM_bact-type"/>
</dbReference>
<dbReference type="PIRSF" id="PIRSF006648">
    <property type="entry name" value="DrrB"/>
    <property type="match status" value="1"/>
</dbReference>
<keyword evidence="5" id="KW-0813">Transport</keyword>
<dbReference type="PANTHER" id="PTHR43229">
    <property type="entry name" value="NODULATION PROTEIN J"/>
    <property type="match status" value="1"/>
</dbReference>
<feature type="transmembrane region" description="Helical" evidence="5">
    <location>
        <begin position="171"/>
        <end position="192"/>
    </location>
</feature>
<sequence>MGEFLEKTLVVTEIEARKIRHDPKQLFTRAAQPIVWLGVFGQVFSRFEAIPTGEFSYLDYLTPGIVGQSLLFLTIFSGLIILSERDLGLLQKLLVSPTPRLSLVIGKGVGNTLRTLVQSFIIYALAIPLGVTLNWNPLALIGVVITILLATVLFSTFSLLVVCIGKTQEGFLGIAQFLTLPLFFTSNAIYPLEMMPPWLQAFALINPLTYTIDALRGLMLVGEANSYPLLLNWGILLGVIVILGALGRWQYPTLVN</sequence>
<dbReference type="KEGG" id="enn:FRE64_13090"/>
<dbReference type="PANTHER" id="PTHR43229:SF2">
    <property type="entry name" value="NODULATION PROTEIN J"/>
    <property type="match status" value="1"/>
</dbReference>
<keyword evidence="3 5" id="KW-1133">Transmembrane helix</keyword>
<name>A0A5B8NT76_9CHRO</name>
<dbReference type="OrthoDB" id="9788252at2"/>
<keyword evidence="2 5" id="KW-0812">Transmembrane</keyword>
<dbReference type="InterPro" id="IPR013525">
    <property type="entry name" value="ABC2_TM"/>
</dbReference>
<dbReference type="GO" id="GO:0043190">
    <property type="term" value="C:ATP-binding cassette (ABC) transporter complex"/>
    <property type="evidence" value="ECO:0007669"/>
    <property type="project" value="InterPro"/>
</dbReference>
<dbReference type="EMBL" id="CP042326">
    <property type="protein sequence ID" value="QDZ41535.1"/>
    <property type="molecule type" value="Genomic_DNA"/>
</dbReference>
<evidence type="ECO:0000256" key="2">
    <source>
        <dbReference type="ARBA" id="ARBA00022692"/>
    </source>
</evidence>
<protein>
    <recommendedName>
        <fullName evidence="5">Transport permease protein</fullName>
    </recommendedName>
</protein>
<reference evidence="7" key="1">
    <citation type="submission" date="2019-08" db="EMBL/GenBank/DDBJ databases">
        <title>Carotenoids and Carotenoid Binding Proteins in the Halophilic Cyanobacterium Euhalothece sp. ZM00.</title>
        <authorList>
            <person name="Cho S.M."/>
            <person name="Song J.Y."/>
            <person name="Park Y.-I."/>
        </authorList>
    </citation>
    <scope>NUCLEOTIDE SEQUENCE [LARGE SCALE GENOMIC DNA]</scope>
    <source>
        <strain evidence="7">Z-M001</strain>
    </source>
</reference>
<gene>
    <name evidence="7" type="ORF">FRE64_13090</name>
</gene>
<feature type="transmembrane region" description="Helical" evidence="5">
    <location>
        <begin position="26"/>
        <end position="45"/>
    </location>
</feature>
<keyword evidence="8" id="KW-1185">Reference proteome</keyword>
<dbReference type="Pfam" id="PF01061">
    <property type="entry name" value="ABC2_membrane"/>
    <property type="match status" value="1"/>
</dbReference>
<feature type="domain" description="ABC transmembrane type-2" evidence="6">
    <location>
        <begin position="24"/>
        <end position="254"/>
    </location>
</feature>
<evidence type="ECO:0000313" key="8">
    <source>
        <dbReference type="Proteomes" id="UP000318453"/>
    </source>
</evidence>
<feature type="transmembrane region" description="Helical" evidence="5">
    <location>
        <begin position="139"/>
        <end position="164"/>
    </location>
</feature>
<evidence type="ECO:0000256" key="1">
    <source>
        <dbReference type="ARBA" id="ARBA00004141"/>
    </source>
</evidence>
<feature type="transmembrane region" description="Helical" evidence="5">
    <location>
        <begin position="115"/>
        <end position="133"/>
    </location>
</feature>